<dbReference type="GO" id="GO:0042597">
    <property type="term" value="C:periplasmic space"/>
    <property type="evidence" value="ECO:0007669"/>
    <property type="project" value="UniProtKB-SubCell"/>
</dbReference>
<dbReference type="PANTHER" id="PTHR22939:SF129">
    <property type="entry name" value="SERINE PROTEASE HTRA2, MITOCHONDRIAL"/>
    <property type="match status" value="1"/>
</dbReference>
<dbReference type="AlphaFoldDB" id="A0A1N7Q8N3"/>
<dbReference type="OrthoDB" id="9758917at2"/>
<evidence type="ECO:0000256" key="7">
    <source>
        <dbReference type="ARBA" id="ARBA00022801"/>
    </source>
</evidence>
<comment type="subcellular location">
    <subcellularLocation>
        <location evidence="1">Periplasm</location>
    </subcellularLocation>
</comment>
<evidence type="ECO:0000256" key="5">
    <source>
        <dbReference type="ARBA" id="ARBA00022737"/>
    </source>
</evidence>
<evidence type="ECO:0000256" key="4">
    <source>
        <dbReference type="ARBA" id="ARBA00022729"/>
    </source>
</evidence>
<dbReference type="InterPro" id="IPR041489">
    <property type="entry name" value="PDZ_6"/>
</dbReference>
<name>A0A1N7Q8N3_9PROT</name>
<dbReference type="Proteomes" id="UP000185678">
    <property type="component" value="Unassembled WGS sequence"/>
</dbReference>
<comment type="similarity">
    <text evidence="2">Belongs to the peptidase S1C family.</text>
</comment>
<gene>
    <name evidence="13" type="ORF">SAMN05421779_1129</name>
</gene>
<evidence type="ECO:0000256" key="6">
    <source>
        <dbReference type="ARBA" id="ARBA00022764"/>
    </source>
</evidence>
<keyword evidence="4 11" id="KW-0732">Signal</keyword>
<feature type="binding site" evidence="10">
    <location>
        <position position="111"/>
    </location>
    <ligand>
        <name>substrate</name>
    </ligand>
</feature>
<dbReference type="PRINTS" id="PR00834">
    <property type="entry name" value="PROTEASES2C"/>
</dbReference>
<dbReference type="STRING" id="80876.SAMN05421779_1129"/>
<feature type="active site" description="Charge relay system" evidence="9">
    <location>
        <position position="141"/>
    </location>
</feature>
<feature type="binding site" evidence="10">
    <location>
        <position position="141"/>
    </location>
    <ligand>
        <name>substrate</name>
    </ligand>
</feature>
<evidence type="ECO:0000256" key="9">
    <source>
        <dbReference type="PIRSR" id="PIRSR611782-1"/>
    </source>
</evidence>
<dbReference type="PANTHER" id="PTHR22939">
    <property type="entry name" value="SERINE PROTEASE FAMILY S1C HTRA-RELATED"/>
    <property type="match status" value="1"/>
</dbReference>
<dbReference type="EMBL" id="FTOA01000012">
    <property type="protein sequence ID" value="SIT19212.1"/>
    <property type="molecule type" value="Genomic_DNA"/>
</dbReference>
<dbReference type="RefSeq" id="WP_076402086.1">
    <property type="nucleotide sequence ID" value="NZ_FTOA01000012.1"/>
</dbReference>
<evidence type="ECO:0000256" key="10">
    <source>
        <dbReference type="PIRSR" id="PIRSR611782-2"/>
    </source>
</evidence>
<keyword evidence="8" id="KW-0720">Serine protease</keyword>
<dbReference type="InterPro" id="IPR011782">
    <property type="entry name" value="Pept_S1C_Do"/>
</dbReference>
<organism evidence="13 14">
    <name type="scientific">Insolitispirillum peregrinum</name>
    <dbReference type="NCBI Taxonomy" id="80876"/>
    <lineage>
        <taxon>Bacteria</taxon>
        <taxon>Pseudomonadati</taxon>
        <taxon>Pseudomonadota</taxon>
        <taxon>Alphaproteobacteria</taxon>
        <taxon>Rhodospirillales</taxon>
        <taxon>Novispirillaceae</taxon>
        <taxon>Insolitispirillum</taxon>
    </lineage>
</organism>
<dbReference type="SMART" id="SM00228">
    <property type="entry name" value="PDZ"/>
    <property type="match status" value="2"/>
</dbReference>
<dbReference type="Pfam" id="PF13365">
    <property type="entry name" value="Trypsin_2"/>
    <property type="match status" value="1"/>
</dbReference>
<keyword evidence="7" id="KW-0378">Hydrolase</keyword>
<keyword evidence="3 13" id="KW-0645">Protease</keyword>
<feature type="domain" description="PDZ" evidence="12">
    <location>
        <begin position="375"/>
        <end position="460"/>
    </location>
</feature>
<protein>
    <submittedName>
        <fullName evidence="13">Serine protease Do</fullName>
    </submittedName>
</protein>
<dbReference type="Pfam" id="PF17820">
    <property type="entry name" value="PDZ_6"/>
    <property type="match status" value="2"/>
</dbReference>
<evidence type="ECO:0000256" key="8">
    <source>
        <dbReference type="ARBA" id="ARBA00022825"/>
    </source>
</evidence>
<proteinExistence type="inferred from homology"/>
<reference evidence="13 14" key="1">
    <citation type="submission" date="2017-01" db="EMBL/GenBank/DDBJ databases">
        <authorList>
            <person name="Mah S.A."/>
            <person name="Swanson W.J."/>
            <person name="Moy G.W."/>
            <person name="Vacquier V.D."/>
        </authorList>
    </citation>
    <scope>NUCLEOTIDE SEQUENCE [LARGE SCALE GENOMIC DNA]</scope>
    <source>
        <strain evidence="13 14">DSM 11589</strain>
    </source>
</reference>
<dbReference type="GO" id="GO:0006508">
    <property type="term" value="P:proteolysis"/>
    <property type="evidence" value="ECO:0007669"/>
    <property type="project" value="UniProtKB-KW"/>
</dbReference>
<evidence type="ECO:0000256" key="1">
    <source>
        <dbReference type="ARBA" id="ARBA00004418"/>
    </source>
</evidence>
<feature type="binding site" evidence="10">
    <location>
        <begin position="214"/>
        <end position="216"/>
    </location>
    <ligand>
        <name>substrate</name>
    </ligand>
</feature>
<evidence type="ECO:0000313" key="14">
    <source>
        <dbReference type="Proteomes" id="UP000185678"/>
    </source>
</evidence>
<keyword evidence="14" id="KW-1185">Reference proteome</keyword>
<feature type="signal peptide" evidence="11">
    <location>
        <begin position="1"/>
        <end position="25"/>
    </location>
</feature>
<feature type="domain" description="PDZ" evidence="12">
    <location>
        <begin position="286"/>
        <end position="351"/>
    </location>
</feature>
<evidence type="ECO:0000256" key="3">
    <source>
        <dbReference type="ARBA" id="ARBA00022670"/>
    </source>
</evidence>
<accession>A0A1N7Q8N3</accession>
<sequence>MKRTSVLGGLFGLALLAAIAPTAEAQQVPSSREQISLSFASVVKQAAPAVVNIYTRKTVRTRSLPPIFNDPLFRQFFGNRLPQGVPQQRVENSLGSGVIIQANGIVVTNNHVIEGADEITVVLQDRREFEAELIGSDERTDLAVLRLKDSPTGLPTLQLGNMETLEVGDLVLAIGNPFGVGQTVTSGIVSALGRHTGGNSFNAFIQTDAAINPGNSGGALVTLDGKLAGINSSIYTRDGGYMGIGFAIPADMVRTVVDGLLNGGKVIRPWVGVTGQGVGRDIAASLGFDRPGGVLINGIAKGSPAEAAGLRIGDVVTAVDGVDLADPADLRYRLATRPVGESVTLSVLRKGGAVSLRMPLEAAPDRPDRAETEIKGRTPLTGIKVANLNPALSEELERAYVPDTVIVTAVRRDGYAANLGIEPGDVIREINGKPVRSVQEVTDLLQRTPSRWLISIQRGDRVLNIQVG</sequence>
<dbReference type="InterPro" id="IPR001940">
    <property type="entry name" value="Peptidase_S1C"/>
</dbReference>
<dbReference type="NCBIfam" id="TIGR02037">
    <property type="entry name" value="degP_htrA_DO"/>
    <property type="match status" value="1"/>
</dbReference>
<feature type="chain" id="PRO_5039135166" evidence="11">
    <location>
        <begin position="26"/>
        <end position="468"/>
    </location>
</feature>
<evidence type="ECO:0000256" key="2">
    <source>
        <dbReference type="ARBA" id="ARBA00010541"/>
    </source>
</evidence>
<dbReference type="Gene3D" id="2.40.10.120">
    <property type="match status" value="1"/>
</dbReference>
<dbReference type="PROSITE" id="PS50106">
    <property type="entry name" value="PDZ"/>
    <property type="match status" value="2"/>
</dbReference>
<dbReference type="GO" id="GO:0004252">
    <property type="term" value="F:serine-type endopeptidase activity"/>
    <property type="evidence" value="ECO:0007669"/>
    <property type="project" value="InterPro"/>
</dbReference>
<evidence type="ECO:0000256" key="11">
    <source>
        <dbReference type="SAM" id="SignalP"/>
    </source>
</evidence>
<dbReference type="InterPro" id="IPR036034">
    <property type="entry name" value="PDZ_sf"/>
</dbReference>
<evidence type="ECO:0000259" key="12">
    <source>
        <dbReference type="PROSITE" id="PS50106"/>
    </source>
</evidence>
<dbReference type="InterPro" id="IPR001478">
    <property type="entry name" value="PDZ"/>
</dbReference>
<keyword evidence="6" id="KW-0574">Periplasm</keyword>
<dbReference type="InterPro" id="IPR009003">
    <property type="entry name" value="Peptidase_S1_PA"/>
</dbReference>
<feature type="active site" description="Charge relay system" evidence="9">
    <location>
        <position position="111"/>
    </location>
</feature>
<feature type="active site" description="Charge relay system" evidence="9">
    <location>
        <position position="216"/>
    </location>
</feature>
<dbReference type="Gene3D" id="2.30.42.10">
    <property type="match status" value="2"/>
</dbReference>
<evidence type="ECO:0000313" key="13">
    <source>
        <dbReference type="EMBL" id="SIT19212.1"/>
    </source>
</evidence>
<keyword evidence="5" id="KW-0677">Repeat</keyword>
<dbReference type="SUPFAM" id="SSF50494">
    <property type="entry name" value="Trypsin-like serine proteases"/>
    <property type="match status" value="1"/>
</dbReference>
<dbReference type="SUPFAM" id="SSF50156">
    <property type="entry name" value="PDZ domain-like"/>
    <property type="match status" value="2"/>
</dbReference>